<organism evidence="2 3">
    <name type="scientific">Glutinoglossum americanum</name>
    <dbReference type="NCBI Taxonomy" id="1670608"/>
    <lineage>
        <taxon>Eukaryota</taxon>
        <taxon>Fungi</taxon>
        <taxon>Dikarya</taxon>
        <taxon>Ascomycota</taxon>
        <taxon>Pezizomycotina</taxon>
        <taxon>Geoglossomycetes</taxon>
        <taxon>Geoglossales</taxon>
        <taxon>Geoglossaceae</taxon>
        <taxon>Glutinoglossum</taxon>
    </lineage>
</organism>
<evidence type="ECO:0000313" key="2">
    <source>
        <dbReference type="EMBL" id="KAH0537084.1"/>
    </source>
</evidence>
<feature type="compositionally biased region" description="Polar residues" evidence="1">
    <location>
        <begin position="20"/>
        <end position="39"/>
    </location>
</feature>
<feature type="region of interest" description="Disordered" evidence="1">
    <location>
        <begin position="74"/>
        <end position="121"/>
    </location>
</feature>
<accession>A0A9P8L0R9</accession>
<feature type="compositionally biased region" description="Basic and acidic residues" evidence="1">
    <location>
        <begin position="1"/>
        <end position="11"/>
    </location>
</feature>
<comment type="caution">
    <text evidence="2">The sequence shown here is derived from an EMBL/GenBank/DDBJ whole genome shotgun (WGS) entry which is preliminary data.</text>
</comment>
<feature type="compositionally biased region" description="Polar residues" evidence="1">
    <location>
        <begin position="323"/>
        <end position="341"/>
    </location>
</feature>
<dbReference type="Proteomes" id="UP000698800">
    <property type="component" value="Unassembled WGS sequence"/>
</dbReference>
<keyword evidence="3" id="KW-1185">Reference proteome</keyword>
<gene>
    <name evidence="2" type="ORF">FGG08_006086</name>
</gene>
<evidence type="ECO:0000313" key="3">
    <source>
        <dbReference type="Proteomes" id="UP000698800"/>
    </source>
</evidence>
<feature type="compositionally biased region" description="Polar residues" evidence="1">
    <location>
        <begin position="107"/>
        <end position="121"/>
    </location>
</feature>
<dbReference type="EMBL" id="JAGHQL010000163">
    <property type="protein sequence ID" value="KAH0537084.1"/>
    <property type="molecule type" value="Genomic_DNA"/>
</dbReference>
<dbReference type="AlphaFoldDB" id="A0A9P8L0R9"/>
<protein>
    <submittedName>
        <fullName evidence="2">Uncharacterized protein</fullName>
    </submittedName>
</protein>
<name>A0A9P8L0R9_9PEZI</name>
<dbReference type="OrthoDB" id="5337545at2759"/>
<proteinExistence type="predicted"/>
<evidence type="ECO:0000256" key="1">
    <source>
        <dbReference type="SAM" id="MobiDB-lite"/>
    </source>
</evidence>
<feature type="region of interest" description="Disordered" evidence="1">
    <location>
        <begin position="311"/>
        <end position="343"/>
    </location>
</feature>
<feature type="region of interest" description="Disordered" evidence="1">
    <location>
        <begin position="1"/>
        <end position="39"/>
    </location>
</feature>
<reference evidence="2" key="1">
    <citation type="submission" date="2021-03" db="EMBL/GenBank/DDBJ databases">
        <title>Comparative genomics and phylogenomic investigation of the class Geoglossomycetes provide insights into ecological specialization and systematics.</title>
        <authorList>
            <person name="Melie T."/>
            <person name="Pirro S."/>
            <person name="Miller A.N."/>
            <person name="Quandt A."/>
        </authorList>
    </citation>
    <scope>NUCLEOTIDE SEQUENCE</scope>
    <source>
        <strain evidence="2">GBOQ0MN5Z8</strain>
    </source>
</reference>
<sequence>MDSSLKEKGRELSSLAVGTDGNTPHTDSSGGVIQTDSTSMTSKLVASASSLSRGLLGIDASPEILTGALAYSETAGKSQTISSGDTSASSTWGKGSGSSRAAGDSSTQYRPSFRTETQQEQASEIEFAGFLVNQPVQTVESPSITTESYQPSNNGGTPTHGQRSTYESALRVQRAQNMLIANDVNPNLLTASQFQSFQQQDTSEQQQSIRSYIRSGITTWDAEVGCPQQNLQAASEEINRQSELESTQRARNILIINDINPDLLTPSQFLSFQQEDLSKQKHLIRTYFEGLNIGIKGNGWARRVVNEKYPNHSRLEQPEDTLEQGSRPQESSLQLYNQQDGTLPKQECVRMDTDEPKTASVDLPPKRNVAMGQINHPMHIPSGAQRAIELLVANGINPEQLTASQFNSFQQQNLNVQQKSVEVYLQNLAQHKRSLRQQEQRQKHHPQQEEDGAAVVSLLSQPNFLDLIDTSQDDDDLPPIWSVDLTPSQSDTIERLRALLPAPPTSSPSIPTHASNLLPADVLNIPSLWDSKDATVGSTYFKEQVNRRQQWLRDWDGVLRRYADEVWGDLLPLVEEAREEIEEAKGNDGELQGEGRAVRRLAMILGHLGDDKIAQNG</sequence>
<feature type="compositionally biased region" description="Polar residues" evidence="1">
    <location>
        <begin position="75"/>
        <end position="92"/>
    </location>
</feature>
<feature type="region of interest" description="Disordered" evidence="1">
    <location>
        <begin position="141"/>
        <end position="167"/>
    </location>
</feature>
<feature type="compositionally biased region" description="Low complexity" evidence="1">
    <location>
        <begin position="97"/>
        <end position="106"/>
    </location>
</feature>